<sequence length="104" mass="11632">MRYSRPLLERFFKFIAIGTLVGIVFSVIFIALPMAGVLFILSAFEIGWTLPWVPSMPLIMAVGAIAGGAFAAGLFIKDRYVPYVEEVPDFEEDGEDISNDRRDR</sequence>
<dbReference type="Proteomes" id="UP000664761">
    <property type="component" value="Unassembled WGS sequence"/>
</dbReference>
<evidence type="ECO:0000313" key="2">
    <source>
        <dbReference type="EMBL" id="MBO0332097.1"/>
    </source>
</evidence>
<protein>
    <submittedName>
        <fullName evidence="2">Uncharacterized protein</fullName>
    </submittedName>
</protein>
<keyword evidence="1" id="KW-0472">Membrane</keyword>
<keyword evidence="1" id="KW-0812">Transmembrane</keyword>
<keyword evidence="1" id="KW-1133">Transmembrane helix</keyword>
<organism evidence="2 3">
    <name type="scientific">Sneathiella sedimenti</name>
    <dbReference type="NCBI Taxonomy" id="2816034"/>
    <lineage>
        <taxon>Bacteria</taxon>
        <taxon>Pseudomonadati</taxon>
        <taxon>Pseudomonadota</taxon>
        <taxon>Alphaproteobacteria</taxon>
        <taxon>Sneathiellales</taxon>
        <taxon>Sneathiellaceae</taxon>
        <taxon>Sneathiella</taxon>
    </lineage>
</organism>
<evidence type="ECO:0000256" key="1">
    <source>
        <dbReference type="SAM" id="Phobius"/>
    </source>
</evidence>
<comment type="caution">
    <text evidence="2">The sequence shown here is derived from an EMBL/GenBank/DDBJ whole genome shotgun (WGS) entry which is preliminary data.</text>
</comment>
<proteinExistence type="predicted"/>
<reference evidence="2 3" key="1">
    <citation type="submission" date="2021-03" db="EMBL/GenBank/DDBJ databases">
        <title>Sneathiella sp. CAU 1612 isolated from Kang Won-do.</title>
        <authorList>
            <person name="Kim W."/>
        </authorList>
    </citation>
    <scope>NUCLEOTIDE SEQUENCE [LARGE SCALE GENOMIC DNA]</scope>
    <source>
        <strain evidence="2 3">CAU 1612</strain>
    </source>
</reference>
<dbReference type="EMBL" id="JAFLNC010000001">
    <property type="protein sequence ID" value="MBO0332097.1"/>
    <property type="molecule type" value="Genomic_DNA"/>
</dbReference>
<dbReference type="RefSeq" id="WP_207040914.1">
    <property type="nucleotide sequence ID" value="NZ_JAFLNC010000001.1"/>
</dbReference>
<keyword evidence="3" id="KW-1185">Reference proteome</keyword>
<evidence type="ECO:0000313" key="3">
    <source>
        <dbReference type="Proteomes" id="UP000664761"/>
    </source>
</evidence>
<gene>
    <name evidence="2" type="ORF">J0X12_00630</name>
</gene>
<accession>A0ABS3F2B3</accession>
<feature type="transmembrane region" description="Helical" evidence="1">
    <location>
        <begin position="12"/>
        <end position="44"/>
    </location>
</feature>
<name>A0ABS3F2B3_9PROT</name>
<feature type="transmembrane region" description="Helical" evidence="1">
    <location>
        <begin position="56"/>
        <end position="76"/>
    </location>
</feature>